<dbReference type="InterPro" id="IPR009936">
    <property type="entry name" value="DUF1468"/>
</dbReference>
<keyword evidence="1" id="KW-0812">Transmembrane</keyword>
<dbReference type="OrthoDB" id="6434475at2"/>
<dbReference type="eggNOG" id="ENOG50338YZ">
    <property type="taxonomic scope" value="Bacteria"/>
</dbReference>
<evidence type="ECO:0000313" key="4">
    <source>
        <dbReference type="EMBL" id="KFX19745.1"/>
    </source>
</evidence>
<evidence type="ECO:0000313" key="6">
    <source>
        <dbReference type="Proteomes" id="UP000032874"/>
    </source>
</evidence>
<evidence type="ECO:0000259" key="2">
    <source>
        <dbReference type="Pfam" id="PF07331"/>
    </source>
</evidence>
<dbReference type="STRING" id="55207.KP22_13495"/>
<feature type="transmembrane region" description="Helical" evidence="1">
    <location>
        <begin position="73"/>
        <end position="89"/>
    </location>
</feature>
<feature type="transmembrane region" description="Helical" evidence="1">
    <location>
        <begin position="30"/>
        <end position="52"/>
    </location>
</feature>
<accession>A0A093SWX8</accession>
<dbReference type="Pfam" id="PF07331">
    <property type="entry name" value="TctB"/>
    <property type="match status" value="1"/>
</dbReference>
<dbReference type="Proteomes" id="UP000032869">
    <property type="component" value="Unassembled WGS sequence"/>
</dbReference>
<organism evidence="3 6">
    <name type="scientific">Pectobacterium betavasculorum</name>
    <dbReference type="NCBI Taxonomy" id="55207"/>
    <lineage>
        <taxon>Bacteria</taxon>
        <taxon>Pseudomonadati</taxon>
        <taxon>Pseudomonadota</taxon>
        <taxon>Gammaproteobacteria</taxon>
        <taxon>Enterobacterales</taxon>
        <taxon>Pectobacteriaceae</taxon>
        <taxon>Pectobacterium</taxon>
    </lineage>
</organism>
<protein>
    <recommendedName>
        <fullName evidence="2">DUF1468 domain-containing protein</fullName>
    </recommendedName>
</protein>
<name>A0A093SWX8_9GAMM</name>
<feature type="domain" description="DUF1468" evidence="2">
    <location>
        <begin position="9"/>
        <end position="142"/>
    </location>
</feature>
<proteinExistence type="predicted"/>
<gene>
    <name evidence="4" type="ORF">JV35_12565</name>
    <name evidence="3" type="ORF">KP22_13495</name>
</gene>
<evidence type="ECO:0000313" key="3">
    <source>
        <dbReference type="EMBL" id="KFX04365.1"/>
    </source>
</evidence>
<feature type="transmembrane region" description="Helical" evidence="1">
    <location>
        <begin position="116"/>
        <end position="133"/>
    </location>
</feature>
<dbReference type="RefSeq" id="WP_039304967.1">
    <property type="nucleotide sequence ID" value="NZ_JQHL01000005.1"/>
</dbReference>
<keyword evidence="1" id="KW-1133">Transmembrane helix</keyword>
<evidence type="ECO:0000256" key="1">
    <source>
        <dbReference type="SAM" id="Phobius"/>
    </source>
</evidence>
<comment type="caution">
    <text evidence="3">The sequence shown here is derived from an EMBL/GenBank/DDBJ whole genome shotgun (WGS) entry which is preliminary data.</text>
</comment>
<evidence type="ECO:0000313" key="5">
    <source>
        <dbReference type="Proteomes" id="UP000032869"/>
    </source>
</evidence>
<dbReference type="EMBL" id="JQHM01000005">
    <property type="protein sequence ID" value="KFX04365.1"/>
    <property type="molecule type" value="Genomic_DNA"/>
</dbReference>
<feature type="transmembrane region" description="Helical" evidence="1">
    <location>
        <begin position="95"/>
        <end position="111"/>
    </location>
</feature>
<sequence length="147" mass="15763">MPKLQSLLPLIFLLFGLSVAAYAFIELGDVATFGAGFMPAITGILIGLLSLLDFITVRLKADASSSGTARRDILSVVLVACTVIFYIYIVDIIGFIFTTSLIMAGLFVFFLPQHRLPAAVAAVVLSTGIYYLFSKVLLVPLPAGILF</sequence>
<keyword evidence="1" id="KW-0472">Membrane</keyword>
<dbReference type="EMBL" id="JQHL01000005">
    <property type="protein sequence ID" value="KFX19745.1"/>
    <property type="molecule type" value="Genomic_DNA"/>
</dbReference>
<dbReference type="Proteomes" id="UP000032874">
    <property type="component" value="Unassembled WGS sequence"/>
</dbReference>
<reference evidence="5 6" key="1">
    <citation type="submission" date="2014-08" db="EMBL/GenBank/DDBJ databases">
        <title>Genome sequences of NCPPB Pectobacterium isolates.</title>
        <authorList>
            <person name="Glover R.H."/>
            <person name="Sapp M."/>
            <person name="Elphinstone J."/>
        </authorList>
    </citation>
    <scope>NUCLEOTIDE SEQUENCE [LARGE SCALE GENOMIC DNA]</scope>
    <source>
        <strain evidence="4 5">NCPPB 2793</strain>
        <strain evidence="3 6">NCPPB 2795</strain>
    </source>
</reference>
<keyword evidence="5" id="KW-1185">Reference proteome</keyword>
<dbReference type="AlphaFoldDB" id="A0A093SWX8"/>